<name>A0A0C9LS27_9FUNG</name>
<protein>
    <submittedName>
        <fullName evidence="2">Uncharacterized protein</fullName>
    </submittedName>
</protein>
<dbReference type="EMBL" id="DF836312">
    <property type="protein sequence ID" value="GAN02505.1"/>
    <property type="molecule type" value="Genomic_DNA"/>
</dbReference>
<accession>A0A0C9LS27</accession>
<dbReference type="AlphaFoldDB" id="A0A0C9LS27"/>
<keyword evidence="3" id="KW-1185">Reference proteome</keyword>
<evidence type="ECO:0000256" key="1">
    <source>
        <dbReference type="SAM" id="MobiDB-lite"/>
    </source>
</evidence>
<organism evidence="2">
    <name type="scientific">Mucor ambiguus</name>
    <dbReference type="NCBI Taxonomy" id="91626"/>
    <lineage>
        <taxon>Eukaryota</taxon>
        <taxon>Fungi</taxon>
        <taxon>Fungi incertae sedis</taxon>
        <taxon>Mucoromycota</taxon>
        <taxon>Mucoromycotina</taxon>
        <taxon>Mucoromycetes</taxon>
        <taxon>Mucorales</taxon>
        <taxon>Mucorineae</taxon>
        <taxon>Mucoraceae</taxon>
        <taxon>Mucor</taxon>
    </lineage>
</organism>
<feature type="region of interest" description="Disordered" evidence="1">
    <location>
        <begin position="17"/>
        <end position="43"/>
    </location>
</feature>
<evidence type="ECO:0000313" key="2">
    <source>
        <dbReference type="EMBL" id="GAN02505.1"/>
    </source>
</evidence>
<sequence length="94" mass="10447">MKLTVAVQRTRNMIYHHTTIDDPVNGSNRDNNKSTRPENTSLQIATNDFFEDENEGDAVDSKAINNGTGNAVEAKVINGHAEQEAIDQMMLPYL</sequence>
<reference evidence="2" key="1">
    <citation type="submission" date="2014-09" db="EMBL/GenBank/DDBJ databases">
        <title>Draft genome sequence of an oleaginous Mucoromycotina fungus Mucor ambiguus NBRC6742.</title>
        <authorList>
            <person name="Takeda I."/>
            <person name="Yamane N."/>
            <person name="Morita T."/>
            <person name="Tamano K."/>
            <person name="Machida M."/>
            <person name="Baker S."/>
            <person name="Koike H."/>
        </authorList>
    </citation>
    <scope>NUCLEOTIDE SEQUENCE</scope>
    <source>
        <strain evidence="2">NBRC 6742</strain>
    </source>
</reference>
<dbReference type="Proteomes" id="UP000053815">
    <property type="component" value="Unassembled WGS sequence"/>
</dbReference>
<proteinExistence type="predicted"/>
<evidence type="ECO:0000313" key="3">
    <source>
        <dbReference type="Proteomes" id="UP000053815"/>
    </source>
</evidence>
<gene>
    <name evidence="2" type="ORF">MAM1_0023c01949</name>
</gene>